<dbReference type="GO" id="GO:0016874">
    <property type="term" value="F:ligase activity"/>
    <property type="evidence" value="ECO:0007669"/>
    <property type="project" value="UniProtKB-KW"/>
</dbReference>
<comment type="caution">
    <text evidence="1">The sequence shown here is derived from an EMBL/GenBank/DDBJ whole genome shotgun (WGS) entry which is preliminary data.</text>
</comment>
<protein>
    <submittedName>
        <fullName evidence="1">D-alanine--D-alanine ligase</fullName>
    </submittedName>
</protein>
<name>A0ABT1VYR9_9PROT</name>
<dbReference type="SUPFAM" id="SSF56059">
    <property type="entry name" value="Glutathione synthetase ATP-binding domain-like"/>
    <property type="match status" value="1"/>
</dbReference>
<dbReference type="Gene3D" id="3.30.470.20">
    <property type="entry name" value="ATP-grasp fold, B domain"/>
    <property type="match status" value="1"/>
</dbReference>
<keyword evidence="2" id="KW-1185">Reference proteome</keyword>
<dbReference type="RefSeq" id="WP_422920211.1">
    <property type="nucleotide sequence ID" value="NZ_JAMZEJ010000006.1"/>
</dbReference>
<gene>
    <name evidence="1" type="ORF">NFI88_11555</name>
</gene>
<keyword evidence="1" id="KW-0436">Ligase</keyword>
<evidence type="ECO:0000313" key="1">
    <source>
        <dbReference type="EMBL" id="MCQ8241472.1"/>
    </source>
</evidence>
<reference evidence="1 2" key="1">
    <citation type="submission" date="2022-06" db="EMBL/GenBank/DDBJ databases">
        <title>Rhizosaccharibacter gen. nov. sp. nov. KSS12, endophytic bacteria isolated from sugarcane.</title>
        <authorList>
            <person name="Pitiwittayakul N."/>
        </authorList>
    </citation>
    <scope>NUCLEOTIDE SEQUENCE [LARGE SCALE GENOMIC DNA]</scope>
    <source>
        <strain evidence="1 2">KSS12</strain>
    </source>
</reference>
<organism evidence="1 2">
    <name type="scientific">Rhizosaccharibacter radicis</name>
    <dbReference type="NCBI Taxonomy" id="2782605"/>
    <lineage>
        <taxon>Bacteria</taxon>
        <taxon>Pseudomonadati</taxon>
        <taxon>Pseudomonadota</taxon>
        <taxon>Alphaproteobacteria</taxon>
        <taxon>Acetobacterales</taxon>
        <taxon>Acetobacteraceae</taxon>
        <taxon>Rhizosaccharibacter</taxon>
    </lineage>
</organism>
<accession>A0ABT1VYR9</accession>
<evidence type="ECO:0000313" key="2">
    <source>
        <dbReference type="Proteomes" id="UP001524547"/>
    </source>
</evidence>
<sequence>MSETAIPGSGPARPRPVSSFEFWPGWIFYTPVVLFWMLLGLRYGNWALPTAANPRITTGGLCGESKSSILGMAGPVASRWIAPFVTVTAGHESAADAVSLLDRAGLSFPVVAKPDIGCNGTGVMFVNGPERLAEVLALFPRDVLLLLQAYVPHPGEAGIFYMRAPGEAQGRITSITYKQAPVLTGDGRSTLRELVMQDDRTRLIPEIYLPRLRDRLDDVPAAGEAVQLVFAGNHCKGSIFTNGMHDATEALRLRMDEILRDVPDFHFGRVDVRFDSRARLRDGADFLIIEINGVGSEATHIWDRDTTIGQAYRDQFAHYAEAFRIGHEMRRRGARTTPPLRMLHHWRVQRRLMASYPLND</sequence>
<proteinExistence type="predicted"/>
<dbReference type="EMBL" id="JAMZEJ010000006">
    <property type="protein sequence ID" value="MCQ8241472.1"/>
    <property type="molecule type" value="Genomic_DNA"/>
</dbReference>
<dbReference type="Proteomes" id="UP001524547">
    <property type="component" value="Unassembled WGS sequence"/>
</dbReference>